<dbReference type="NCBIfam" id="TIGR00251">
    <property type="entry name" value="DUF167 family protein"/>
    <property type="match status" value="1"/>
</dbReference>
<dbReference type="HAMAP" id="MF_00634">
    <property type="entry name" value="UPF0235"/>
    <property type="match status" value="1"/>
</dbReference>
<dbReference type="Gene3D" id="3.30.1200.10">
    <property type="entry name" value="YggU-like"/>
    <property type="match status" value="1"/>
</dbReference>
<sequence>MRFAVRVKPNAKRNHVGGARGDALVVAVTAPAVDGKANEAVTKALAAAFDVRRQHVHIVTGLRGRDKVVELDPAPPEAERRLAELLLDERR</sequence>
<dbReference type="SMART" id="SM01152">
    <property type="entry name" value="DUF167"/>
    <property type="match status" value="1"/>
</dbReference>
<dbReference type="InterPro" id="IPR036591">
    <property type="entry name" value="YggU-like_sf"/>
</dbReference>
<dbReference type="Pfam" id="PF02594">
    <property type="entry name" value="DUF167"/>
    <property type="match status" value="1"/>
</dbReference>
<proteinExistence type="inferred from homology"/>
<dbReference type="InterPro" id="IPR003746">
    <property type="entry name" value="DUF167"/>
</dbReference>
<comment type="caution">
    <text evidence="3">The sequence shown here is derived from an EMBL/GenBank/DDBJ whole genome shotgun (WGS) entry which is preliminary data.</text>
</comment>
<comment type="similarity">
    <text evidence="1 2">Belongs to the UPF0235 family.</text>
</comment>
<dbReference type="STRING" id="1111738.GCA_000427905_00815"/>
<dbReference type="GO" id="GO:0005737">
    <property type="term" value="C:cytoplasm"/>
    <property type="evidence" value="ECO:0007669"/>
    <property type="project" value="TreeGrafter"/>
</dbReference>
<evidence type="ECO:0000313" key="3">
    <source>
        <dbReference type="EMBL" id="PZM94298.1"/>
    </source>
</evidence>
<organism evidence="3">
    <name type="scientific">Thermocrispum agreste</name>
    <dbReference type="NCBI Taxonomy" id="37925"/>
    <lineage>
        <taxon>Bacteria</taxon>
        <taxon>Bacillati</taxon>
        <taxon>Actinomycetota</taxon>
        <taxon>Actinomycetes</taxon>
        <taxon>Pseudonocardiales</taxon>
        <taxon>Pseudonocardiaceae</taxon>
        <taxon>Thermocrispum</taxon>
    </lineage>
</organism>
<accession>A0A2W4J7Z3</accession>
<dbReference type="SUPFAM" id="SSF69786">
    <property type="entry name" value="YggU-like"/>
    <property type="match status" value="1"/>
</dbReference>
<dbReference type="PANTHER" id="PTHR13420:SF7">
    <property type="entry name" value="UPF0235 PROTEIN C15ORF40"/>
    <property type="match status" value="1"/>
</dbReference>
<protein>
    <recommendedName>
        <fullName evidence="2">UPF0235 protein DIU77_14505</fullName>
    </recommendedName>
</protein>
<evidence type="ECO:0000256" key="2">
    <source>
        <dbReference type="HAMAP-Rule" id="MF_00634"/>
    </source>
</evidence>
<gene>
    <name evidence="3" type="ORF">DIU77_14505</name>
</gene>
<dbReference type="EMBL" id="QGUI01000604">
    <property type="protein sequence ID" value="PZM94298.1"/>
    <property type="molecule type" value="Genomic_DNA"/>
</dbReference>
<dbReference type="AlphaFoldDB" id="A0A2W4J7Z3"/>
<reference evidence="3" key="1">
    <citation type="submission" date="2018-05" db="EMBL/GenBank/DDBJ databases">
        <authorList>
            <person name="Lanie J.A."/>
            <person name="Ng W.-L."/>
            <person name="Kazmierczak K.M."/>
            <person name="Andrzejewski T.M."/>
            <person name="Davidsen T.M."/>
            <person name="Wayne K.J."/>
            <person name="Tettelin H."/>
            <person name="Glass J.I."/>
            <person name="Rusch D."/>
            <person name="Podicherti R."/>
            <person name="Tsui H.-C.T."/>
            <person name="Winkler M.E."/>
        </authorList>
    </citation>
    <scope>NUCLEOTIDE SEQUENCE</scope>
    <source>
        <strain evidence="3">ZC4RG45</strain>
    </source>
</reference>
<dbReference type="PANTHER" id="PTHR13420">
    <property type="entry name" value="UPF0235 PROTEIN C15ORF40"/>
    <property type="match status" value="1"/>
</dbReference>
<evidence type="ECO:0000256" key="1">
    <source>
        <dbReference type="ARBA" id="ARBA00010364"/>
    </source>
</evidence>
<name>A0A2W4J7Z3_9PSEU</name>